<dbReference type="InterPro" id="IPR023210">
    <property type="entry name" value="NADP_OxRdtase_dom"/>
</dbReference>
<organism evidence="2 3">
    <name type="scientific">Pseudomonas asuensis</name>
    <dbReference type="NCBI Taxonomy" id="1825787"/>
    <lineage>
        <taxon>Bacteria</taxon>
        <taxon>Pseudomonadati</taxon>
        <taxon>Pseudomonadota</taxon>
        <taxon>Gammaproteobacteria</taxon>
        <taxon>Pseudomonadales</taxon>
        <taxon>Pseudomonadaceae</taxon>
        <taxon>Pseudomonas</taxon>
    </lineage>
</organism>
<feature type="domain" description="NADP-dependent oxidoreductase" evidence="1">
    <location>
        <begin position="49"/>
        <end position="296"/>
    </location>
</feature>
<evidence type="ECO:0000313" key="2">
    <source>
        <dbReference type="EMBL" id="GGL94567.1"/>
    </source>
</evidence>
<evidence type="ECO:0000313" key="3">
    <source>
        <dbReference type="Proteomes" id="UP000616499"/>
    </source>
</evidence>
<name>A0ABQ2GFZ6_9PSED</name>
<dbReference type="PANTHER" id="PTHR43312:SF1">
    <property type="entry name" value="NADP-DEPENDENT OXIDOREDUCTASE DOMAIN-CONTAINING PROTEIN"/>
    <property type="match status" value="1"/>
</dbReference>
<keyword evidence="3" id="KW-1185">Reference proteome</keyword>
<dbReference type="Gene3D" id="3.20.20.100">
    <property type="entry name" value="NADP-dependent oxidoreductase domain"/>
    <property type="match status" value="1"/>
</dbReference>
<protein>
    <submittedName>
        <fullName evidence="2">Aldo/keto reductase</fullName>
    </submittedName>
</protein>
<comment type="caution">
    <text evidence="2">The sequence shown here is derived from an EMBL/GenBank/DDBJ whole genome shotgun (WGS) entry which is preliminary data.</text>
</comment>
<gene>
    <name evidence="2" type="ORF">GCM10009425_01960</name>
</gene>
<dbReference type="CDD" id="cd19095">
    <property type="entry name" value="AKR_PA4992-like"/>
    <property type="match status" value="1"/>
</dbReference>
<dbReference type="EMBL" id="BMNW01000001">
    <property type="protein sequence ID" value="GGL94567.1"/>
    <property type="molecule type" value="Genomic_DNA"/>
</dbReference>
<dbReference type="Pfam" id="PF00248">
    <property type="entry name" value="Aldo_ket_red"/>
    <property type="match status" value="1"/>
</dbReference>
<dbReference type="InterPro" id="IPR036812">
    <property type="entry name" value="NAD(P)_OxRdtase_dom_sf"/>
</dbReference>
<dbReference type="InterPro" id="IPR053135">
    <property type="entry name" value="AKR2_Oxidoreductase"/>
</dbReference>
<dbReference type="InterPro" id="IPR006311">
    <property type="entry name" value="TAT_signal"/>
</dbReference>
<dbReference type="PANTHER" id="PTHR43312">
    <property type="entry name" value="D-THREO-ALDOSE 1-DEHYDROGENASE"/>
    <property type="match status" value="1"/>
</dbReference>
<dbReference type="SUPFAM" id="SSF51430">
    <property type="entry name" value="NAD(P)-linked oxidoreductase"/>
    <property type="match status" value="1"/>
</dbReference>
<dbReference type="RefSeq" id="WP_188864203.1">
    <property type="nucleotide sequence ID" value="NZ_BMNW01000001.1"/>
</dbReference>
<evidence type="ECO:0000259" key="1">
    <source>
        <dbReference type="Pfam" id="PF00248"/>
    </source>
</evidence>
<proteinExistence type="predicted"/>
<reference evidence="3" key="1">
    <citation type="journal article" date="2019" name="Int. J. Syst. Evol. Microbiol.">
        <title>The Global Catalogue of Microorganisms (GCM) 10K type strain sequencing project: providing services to taxonomists for standard genome sequencing and annotation.</title>
        <authorList>
            <consortium name="The Broad Institute Genomics Platform"/>
            <consortium name="The Broad Institute Genome Sequencing Center for Infectious Disease"/>
            <person name="Wu L."/>
            <person name="Ma J."/>
        </authorList>
    </citation>
    <scope>NUCLEOTIDE SEQUENCE [LARGE SCALE GENOMIC DNA]</scope>
    <source>
        <strain evidence="3">JCM 13501</strain>
    </source>
</reference>
<accession>A0ABQ2GFZ6</accession>
<dbReference type="Proteomes" id="UP000616499">
    <property type="component" value="Unassembled WGS sequence"/>
</dbReference>
<sequence length="303" mass="33349">MTTRRRFMQYSLATSSALLLEGLLPRLVLAEAAMLKRKIPSTGEQIPIIGLGTADSFNVESTPTALKPLAEVLDHLFGAGGTVIDTAPSYEKSQGVIGTLLAQQGRTEQAFLATKVEGRESSIEEIEQEMADLKGAPIDLLQVHSMINYEKLLPLLREMKQQKKIRYVGITHHAEMAQDQMLDLVNSESMDFIQINLNPRDTKAEDKLLPLCQDKGVAVMINRPFLDGRLFNQVAGKPLPAFASDIGCTSWAQLMIKYSISHPAVTCIIPATSNPAHMAENALAGTGELPDESMRRRIAEYFK</sequence>
<dbReference type="PROSITE" id="PS51318">
    <property type="entry name" value="TAT"/>
    <property type="match status" value="1"/>
</dbReference>